<evidence type="ECO:0000256" key="1">
    <source>
        <dbReference type="ARBA" id="ARBA00001698"/>
    </source>
</evidence>
<feature type="transmembrane region" description="Helical" evidence="24">
    <location>
        <begin position="169"/>
        <end position="189"/>
    </location>
</feature>
<evidence type="ECO:0000256" key="16">
    <source>
        <dbReference type="ARBA" id="ARBA00023209"/>
    </source>
</evidence>
<evidence type="ECO:0000256" key="14">
    <source>
        <dbReference type="ARBA" id="ARBA00023098"/>
    </source>
</evidence>
<keyword evidence="15 24" id="KW-0472">Membrane</keyword>
<reference evidence="25 26" key="1">
    <citation type="submission" date="2022-06" db="EMBL/GenBank/DDBJ databases">
        <title>Isolation of gut microbiota from human fecal samples.</title>
        <authorList>
            <person name="Pamer E.G."/>
            <person name="Barat B."/>
            <person name="Waligurski E."/>
            <person name="Medina S."/>
            <person name="Paddock L."/>
            <person name="Mostad J."/>
        </authorList>
    </citation>
    <scope>NUCLEOTIDE SEQUENCE [LARGE SCALE GENOMIC DNA]</scope>
    <source>
        <strain evidence="25 26">DFI.7.95</strain>
    </source>
</reference>
<comment type="similarity">
    <text evidence="5">Belongs to the CDS family.</text>
</comment>
<evidence type="ECO:0000256" key="3">
    <source>
        <dbReference type="ARBA" id="ARBA00005119"/>
    </source>
</evidence>
<evidence type="ECO:0000256" key="5">
    <source>
        <dbReference type="ARBA" id="ARBA00010185"/>
    </source>
</evidence>
<evidence type="ECO:0000256" key="19">
    <source>
        <dbReference type="ARBA" id="ARBA00031825"/>
    </source>
</evidence>
<dbReference type="GO" id="GO:0016779">
    <property type="term" value="F:nucleotidyltransferase activity"/>
    <property type="evidence" value="ECO:0007669"/>
    <property type="project" value="UniProtKB-KW"/>
</dbReference>
<name>A0ABT1S5M0_9FIRM</name>
<keyword evidence="10" id="KW-0808">Transferase</keyword>
<comment type="catalytic activity">
    <reaction evidence="1">
        <text>a 1,2-diacyl-sn-glycero-3-phosphate + CTP + H(+) = a CDP-1,2-diacyl-sn-glycerol + diphosphate</text>
        <dbReference type="Rhea" id="RHEA:16229"/>
        <dbReference type="ChEBI" id="CHEBI:15378"/>
        <dbReference type="ChEBI" id="CHEBI:33019"/>
        <dbReference type="ChEBI" id="CHEBI:37563"/>
        <dbReference type="ChEBI" id="CHEBI:58332"/>
        <dbReference type="ChEBI" id="CHEBI:58608"/>
        <dbReference type="EC" id="2.7.7.41"/>
    </reaction>
</comment>
<feature type="transmembrane region" description="Helical" evidence="24">
    <location>
        <begin position="106"/>
        <end position="123"/>
    </location>
</feature>
<feature type="transmembrane region" description="Helical" evidence="24">
    <location>
        <begin position="53"/>
        <end position="71"/>
    </location>
</feature>
<keyword evidence="16" id="KW-0594">Phospholipid biosynthesis</keyword>
<dbReference type="RefSeq" id="WP_256310223.1">
    <property type="nucleotide sequence ID" value="NZ_JANGAC010000001.1"/>
</dbReference>
<comment type="pathway">
    <text evidence="3">Phospholipid metabolism; CDP-diacylglycerol biosynthesis; CDP-diacylglycerol from sn-glycerol 3-phosphate: step 3/3.</text>
</comment>
<evidence type="ECO:0000256" key="23">
    <source>
        <dbReference type="ARBA" id="ARBA00033406"/>
    </source>
</evidence>
<proteinExistence type="inferred from homology"/>
<feature type="transmembrane region" description="Helical" evidence="24">
    <location>
        <begin position="235"/>
        <end position="253"/>
    </location>
</feature>
<evidence type="ECO:0000256" key="4">
    <source>
        <dbReference type="ARBA" id="ARBA00005189"/>
    </source>
</evidence>
<evidence type="ECO:0000313" key="26">
    <source>
        <dbReference type="Proteomes" id="UP001524478"/>
    </source>
</evidence>
<dbReference type="Pfam" id="PF01148">
    <property type="entry name" value="CTP_transf_1"/>
    <property type="match status" value="1"/>
</dbReference>
<keyword evidence="8" id="KW-1003">Cell membrane</keyword>
<comment type="pathway">
    <text evidence="4">Lipid metabolism.</text>
</comment>
<keyword evidence="13 24" id="KW-1133">Transmembrane helix</keyword>
<dbReference type="Proteomes" id="UP001524478">
    <property type="component" value="Unassembled WGS sequence"/>
</dbReference>
<evidence type="ECO:0000256" key="18">
    <source>
        <dbReference type="ARBA" id="ARBA00029893"/>
    </source>
</evidence>
<evidence type="ECO:0000313" key="25">
    <source>
        <dbReference type="EMBL" id="MCQ4921758.1"/>
    </source>
</evidence>
<evidence type="ECO:0000256" key="11">
    <source>
        <dbReference type="ARBA" id="ARBA00022692"/>
    </source>
</evidence>
<organism evidence="25 26">
    <name type="scientific">Tissierella carlieri</name>
    <dbReference type="NCBI Taxonomy" id="689904"/>
    <lineage>
        <taxon>Bacteria</taxon>
        <taxon>Bacillati</taxon>
        <taxon>Bacillota</taxon>
        <taxon>Tissierellia</taxon>
        <taxon>Tissierellales</taxon>
        <taxon>Tissierellaceae</taxon>
        <taxon>Tissierella</taxon>
    </lineage>
</organism>
<evidence type="ECO:0000256" key="13">
    <source>
        <dbReference type="ARBA" id="ARBA00022989"/>
    </source>
</evidence>
<feature type="transmembrane region" description="Helical" evidence="24">
    <location>
        <begin position="12"/>
        <end position="41"/>
    </location>
</feature>
<evidence type="ECO:0000256" key="20">
    <source>
        <dbReference type="ARBA" id="ARBA00032253"/>
    </source>
</evidence>
<feature type="transmembrane region" description="Helical" evidence="24">
    <location>
        <begin position="129"/>
        <end position="148"/>
    </location>
</feature>
<sequence length="258" mass="28832">MKDLSKRFFSGLVGLILLIFIVSKGGYLLSFAVYIVSIIGLREFYKAIEKVNIKPIYLVGYLGVTGLFINIMLENKYLGLIITLLIITLLILFITNKNISIEDISITLLGIAYIPFLLSHIIYLDNSKYIWLVFIIAFGTDTFAYIAGNLFGKRKLCPKISPKKTIEGSIGGILGSTILLIIYSIYFNLNPMWKIILLSIICSVIAQLGDLAASKIKRICGIKDYGSIMPGHGGVLDRFDSIIFTVPVIYYYISIFLI</sequence>
<keyword evidence="14" id="KW-0443">Lipid metabolism</keyword>
<evidence type="ECO:0000256" key="7">
    <source>
        <dbReference type="ARBA" id="ARBA00019373"/>
    </source>
</evidence>
<keyword evidence="11 24" id="KW-0812">Transmembrane</keyword>
<accession>A0ABT1S5M0</accession>
<evidence type="ECO:0000256" key="24">
    <source>
        <dbReference type="SAM" id="Phobius"/>
    </source>
</evidence>
<evidence type="ECO:0000256" key="22">
    <source>
        <dbReference type="ARBA" id="ARBA00032743"/>
    </source>
</evidence>
<dbReference type="PANTHER" id="PTHR46382">
    <property type="entry name" value="PHOSPHATIDATE CYTIDYLYLTRANSFERASE"/>
    <property type="match status" value="1"/>
</dbReference>
<gene>
    <name evidence="25" type="ORF">NE686_01555</name>
</gene>
<evidence type="ECO:0000256" key="2">
    <source>
        <dbReference type="ARBA" id="ARBA00004651"/>
    </source>
</evidence>
<keyword evidence="26" id="KW-1185">Reference proteome</keyword>
<evidence type="ECO:0000256" key="15">
    <source>
        <dbReference type="ARBA" id="ARBA00023136"/>
    </source>
</evidence>
<evidence type="ECO:0000256" key="6">
    <source>
        <dbReference type="ARBA" id="ARBA00012487"/>
    </source>
</evidence>
<feature type="transmembrane region" description="Helical" evidence="24">
    <location>
        <begin position="77"/>
        <end position="94"/>
    </location>
</feature>
<dbReference type="PANTHER" id="PTHR46382:SF1">
    <property type="entry name" value="PHOSPHATIDATE CYTIDYLYLTRANSFERASE"/>
    <property type="match status" value="1"/>
</dbReference>
<evidence type="ECO:0000256" key="17">
    <source>
        <dbReference type="ARBA" id="ARBA00023264"/>
    </source>
</evidence>
<comment type="caution">
    <text evidence="25">The sequence shown here is derived from an EMBL/GenBank/DDBJ whole genome shotgun (WGS) entry which is preliminary data.</text>
</comment>
<feature type="transmembrane region" description="Helical" evidence="24">
    <location>
        <begin position="195"/>
        <end position="214"/>
    </location>
</feature>
<evidence type="ECO:0000256" key="9">
    <source>
        <dbReference type="ARBA" id="ARBA00022516"/>
    </source>
</evidence>
<keyword evidence="9" id="KW-0444">Lipid biosynthesis</keyword>
<evidence type="ECO:0000256" key="10">
    <source>
        <dbReference type="ARBA" id="ARBA00022679"/>
    </source>
</evidence>
<protein>
    <recommendedName>
        <fullName evidence="7">Phosphatidate cytidylyltransferase</fullName>
        <ecNumber evidence="6">2.7.7.41</ecNumber>
    </recommendedName>
    <alternativeName>
        <fullName evidence="20">CDP-DAG synthase</fullName>
    </alternativeName>
    <alternativeName>
        <fullName evidence="22">CDP-DG synthase</fullName>
    </alternativeName>
    <alternativeName>
        <fullName evidence="18">CDP-diacylglycerol synthase</fullName>
    </alternativeName>
    <alternativeName>
        <fullName evidence="21">CDP-diglyceride pyrophosphorylase</fullName>
    </alternativeName>
    <alternativeName>
        <fullName evidence="23">CDP-diglyceride synthase</fullName>
    </alternativeName>
    <alternativeName>
        <fullName evidence="19">CTP:phosphatidate cytidylyltransferase</fullName>
    </alternativeName>
</protein>
<evidence type="ECO:0000256" key="21">
    <source>
        <dbReference type="ARBA" id="ARBA00032396"/>
    </source>
</evidence>
<dbReference type="EC" id="2.7.7.41" evidence="6"/>
<comment type="subcellular location">
    <subcellularLocation>
        <location evidence="2">Cell membrane</location>
        <topology evidence="2">Multi-pass membrane protein</topology>
    </subcellularLocation>
</comment>
<dbReference type="EMBL" id="JANGAC010000001">
    <property type="protein sequence ID" value="MCQ4921758.1"/>
    <property type="molecule type" value="Genomic_DNA"/>
</dbReference>
<evidence type="ECO:0000256" key="8">
    <source>
        <dbReference type="ARBA" id="ARBA00022475"/>
    </source>
</evidence>
<keyword evidence="17" id="KW-1208">Phospholipid metabolism</keyword>
<keyword evidence="12 25" id="KW-0548">Nucleotidyltransferase</keyword>
<evidence type="ECO:0000256" key="12">
    <source>
        <dbReference type="ARBA" id="ARBA00022695"/>
    </source>
</evidence>